<accession>A0A917JXD0</accession>
<reference evidence="1" key="1">
    <citation type="journal article" date="2014" name="Int. J. Syst. Evol. Microbiol.">
        <title>Complete genome sequence of Corynebacterium casei LMG S-19264T (=DSM 44701T), isolated from a smear-ripened cheese.</title>
        <authorList>
            <consortium name="US DOE Joint Genome Institute (JGI-PGF)"/>
            <person name="Walter F."/>
            <person name="Albersmeier A."/>
            <person name="Kalinowski J."/>
            <person name="Ruckert C."/>
        </authorList>
    </citation>
    <scope>NUCLEOTIDE SEQUENCE</scope>
    <source>
        <strain evidence="1">JCM 30804</strain>
    </source>
</reference>
<organism evidence="1 2">
    <name type="scientific">Shewanella gelidii</name>
    <dbReference type="NCBI Taxonomy" id="1642821"/>
    <lineage>
        <taxon>Bacteria</taxon>
        <taxon>Pseudomonadati</taxon>
        <taxon>Pseudomonadota</taxon>
        <taxon>Gammaproteobacteria</taxon>
        <taxon>Alteromonadales</taxon>
        <taxon>Shewanellaceae</taxon>
        <taxon>Shewanella</taxon>
    </lineage>
</organism>
<gene>
    <name evidence="1" type="ORF">GCM10009332_27480</name>
</gene>
<sequence length="86" mass="9617">MAPIISDNIGRRSQIAKINTTNGGTKLKDVGSDIPKNPQFNRLSIDNENKQKFYVGIIYTNKAANNDFNHGQKLASLKHQAVYRSK</sequence>
<dbReference type="Proteomes" id="UP000613743">
    <property type="component" value="Unassembled WGS sequence"/>
</dbReference>
<protein>
    <submittedName>
        <fullName evidence="1">Uncharacterized protein</fullName>
    </submittedName>
</protein>
<comment type="caution">
    <text evidence="1">The sequence shown here is derived from an EMBL/GenBank/DDBJ whole genome shotgun (WGS) entry which is preliminary data.</text>
</comment>
<evidence type="ECO:0000313" key="1">
    <source>
        <dbReference type="EMBL" id="GGI88563.1"/>
    </source>
</evidence>
<dbReference type="AlphaFoldDB" id="A0A917JXD0"/>
<name>A0A917JXD0_9GAMM</name>
<evidence type="ECO:0000313" key="2">
    <source>
        <dbReference type="Proteomes" id="UP000613743"/>
    </source>
</evidence>
<keyword evidence="2" id="KW-1185">Reference proteome</keyword>
<dbReference type="EMBL" id="BMPZ01000009">
    <property type="protein sequence ID" value="GGI88563.1"/>
    <property type="molecule type" value="Genomic_DNA"/>
</dbReference>
<proteinExistence type="predicted"/>
<reference evidence="1" key="2">
    <citation type="submission" date="2020-09" db="EMBL/GenBank/DDBJ databases">
        <authorList>
            <person name="Sun Q."/>
            <person name="Ohkuma M."/>
        </authorList>
    </citation>
    <scope>NUCLEOTIDE SEQUENCE</scope>
    <source>
        <strain evidence="1">JCM 30804</strain>
    </source>
</reference>